<gene>
    <name evidence="1" type="ORF">EVA_10743</name>
</gene>
<organism evidence="1">
    <name type="scientific">gut metagenome</name>
    <dbReference type="NCBI Taxonomy" id="749906"/>
    <lineage>
        <taxon>unclassified sequences</taxon>
        <taxon>metagenomes</taxon>
        <taxon>organismal metagenomes</taxon>
    </lineage>
</organism>
<accession>J9GMS6</accession>
<dbReference type="InterPro" id="IPR018534">
    <property type="entry name" value="Tet_reg_excision_RteC"/>
</dbReference>
<proteinExistence type="predicted"/>
<dbReference type="Pfam" id="PF09357">
    <property type="entry name" value="RteC"/>
    <property type="match status" value="1"/>
</dbReference>
<evidence type="ECO:0000313" key="1">
    <source>
        <dbReference type="EMBL" id="EJX01150.1"/>
    </source>
</evidence>
<reference evidence="1" key="1">
    <citation type="journal article" date="2012" name="PLoS ONE">
        <title>Gene sets for utilization of primary and secondary nutrition supplies in the distal gut of endangered iberian lynx.</title>
        <authorList>
            <person name="Alcaide M."/>
            <person name="Messina E."/>
            <person name="Richter M."/>
            <person name="Bargiela R."/>
            <person name="Peplies J."/>
            <person name="Huws S.A."/>
            <person name="Newbold C.J."/>
            <person name="Golyshin P.N."/>
            <person name="Simon M.A."/>
            <person name="Lopez G."/>
            <person name="Yakimov M.M."/>
            <person name="Ferrer M."/>
        </authorList>
    </citation>
    <scope>NUCLEOTIDE SEQUENCE</scope>
</reference>
<comment type="caution">
    <text evidence="1">The sequence shown here is derived from an EMBL/GenBank/DDBJ whole genome shotgun (WGS) entry which is preliminary data.</text>
</comment>
<name>J9GMS6_9ZZZZ</name>
<dbReference type="EMBL" id="AMCI01003079">
    <property type="protein sequence ID" value="EJX01150.1"/>
    <property type="molecule type" value="Genomic_DNA"/>
</dbReference>
<dbReference type="AlphaFoldDB" id="J9GMS6"/>
<protein>
    <submittedName>
        <fullName evidence="1">Uncharacterized protein</fullName>
    </submittedName>
</protein>
<sequence length="40" mass="4770">MDLGNVYHAFGRLRGQQNPTAFLDEMKERLLKKMRDMDSR</sequence>